<organism evidence="2">
    <name type="scientific">Acinetobacter johnsonii</name>
    <dbReference type="NCBI Taxonomy" id="40214"/>
    <lineage>
        <taxon>Bacteria</taxon>
        <taxon>Pseudomonadati</taxon>
        <taxon>Pseudomonadota</taxon>
        <taxon>Gammaproteobacteria</taxon>
        <taxon>Moraxellales</taxon>
        <taxon>Moraxellaceae</taxon>
        <taxon>Acinetobacter</taxon>
    </lineage>
</organism>
<keyword evidence="1" id="KW-0732">Signal</keyword>
<reference evidence="2" key="1">
    <citation type="journal article" date="1988" name="J. Bacteriol.">
        <title>Acinetobacter cyclohexanone monooxygenase: Gene cloning and sequence determination.</title>
        <authorList>
            <person name="Chen Y.C."/>
            <person name="Peoples O.P."/>
            <person name="Walsh C.T."/>
        </authorList>
    </citation>
    <scope>NUCLEOTIDE SEQUENCE</scope>
    <source>
        <strain evidence="2">NCIMB 9871</strain>
    </source>
</reference>
<protein>
    <submittedName>
        <fullName evidence="2">Hypothetical 33.2 kDa protein</fullName>
    </submittedName>
</protein>
<dbReference type="EMBL" id="AB006902">
    <property type="protein sequence ID" value="BAC80216.1"/>
    <property type="molecule type" value="Genomic_DNA"/>
</dbReference>
<feature type="chain" id="PRO_5004294887" evidence="1">
    <location>
        <begin position="41"/>
        <end position="299"/>
    </location>
</feature>
<reference evidence="2" key="3">
    <citation type="book" date="2003" name="Biocatalysis in Polymer Science" publisher="American Chemical Society" city="Washington:D.C">
        <title>Cyclohexanol biodegradation genes: a pathway of opportunities.</title>
        <editorList>
            <person name="Gross"/>
            <person name="R.A. and Cheng"/>
            <person name="H.N."/>
        </editorList>
        <authorList>
            <person name="Iwaki H."/>
            <person name="Hasegawa Y."/>
            <person name="Teraoka M."/>
            <person name="Tokuyama T."/>
            <person name="Bernard L."/>
            <person name="Lau P.C.K."/>
        </authorList>
    </citation>
    <scope>NUCLEOTIDE SEQUENCE</scope>
    <source>
        <strain evidence="2">NCIMB 9871</strain>
    </source>
</reference>
<gene>
    <name evidence="2" type="primary">orf5</name>
</gene>
<proteinExistence type="predicted"/>
<sequence length="299" mass="33239">MSQNNGELKMKQMKNYFYHRSNQKIAALVFALTAALDLQAAGVSSDAGDYQALPGGTNLAVAYYQHTEADKAYANGDKVADDLDLSIDLGILRYVRFIEVGDWIVDPQFLLPFAKQKMNGADDISGVGDLIVGGIAWPLHDAEKGRYFGFGGFLTVPTGSNETKGFAISNDRYQYNVQAGYYHALTDKFALEGVGQFELYSEQKYTNIEKEVFFQTDFSALYKVTDKSNLAVTWRHTDGGKEKVNGVTERGSDRKDTFVVSASTNIKPNLQLLLQWRQDVNVENGLEISGLQSRLLYAF</sequence>
<reference evidence="2" key="2">
    <citation type="journal article" date="1999" name="Appl. Environ. Microbiol.">
        <title>Identification of a transcriptional activator (ChnR) and a 6-oxohexanoate dehydrogenase (ChnE) in the cyclohexanol catabolic pathway in Acinetobacter sp. strain NCIMB 9871 and localization of the genes that encode them.</title>
        <authorList>
            <person name="Iwaki H."/>
            <person name="Hasegawa Y."/>
            <person name="Teraoka M."/>
            <person name="Tokuyama T."/>
            <person name="Bergeron H."/>
            <person name="Lau P.C.K."/>
        </authorList>
    </citation>
    <scope>NUCLEOTIDE SEQUENCE</scope>
    <source>
        <strain evidence="2">NCIMB 9871</strain>
    </source>
</reference>
<dbReference type="InterPro" id="IPR025737">
    <property type="entry name" value="FApF"/>
</dbReference>
<name>Q7WSA9_ACIJO</name>
<accession>Q7WSA9</accession>
<feature type="signal peptide" evidence="1">
    <location>
        <begin position="1"/>
        <end position="40"/>
    </location>
</feature>
<dbReference type="Pfam" id="PF13557">
    <property type="entry name" value="Phenol_MetA_deg"/>
    <property type="match status" value="1"/>
</dbReference>
<dbReference type="AlphaFoldDB" id="Q7WSA9"/>
<evidence type="ECO:0000313" key="2">
    <source>
        <dbReference type="EMBL" id="BAC80216.1"/>
    </source>
</evidence>
<evidence type="ECO:0000256" key="1">
    <source>
        <dbReference type="SAM" id="SignalP"/>
    </source>
</evidence>